<feature type="transmembrane region" description="Helical" evidence="7">
    <location>
        <begin position="104"/>
        <end position="127"/>
    </location>
</feature>
<dbReference type="GO" id="GO:0000041">
    <property type="term" value="P:transition metal ion transport"/>
    <property type="evidence" value="ECO:0007669"/>
    <property type="project" value="InterPro"/>
</dbReference>
<dbReference type="KEGG" id="dca:Desca_1923"/>
<keyword evidence="5 7" id="KW-1133">Transmembrane helix</keyword>
<evidence type="ECO:0000259" key="8">
    <source>
        <dbReference type="Pfam" id="PF13190"/>
    </source>
</evidence>
<evidence type="ECO:0000256" key="1">
    <source>
        <dbReference type="ARBA" id="ARBA00004651"/>
    </source>
</evidence>
<sequence length="359" mass="37988">MHMADALISPVVGGTMWAATAGVAAYSMKKIQNDMDEKKIPLMGVMGAFVFAAQMINFSIPGTGSSGHLGGGMLLSVLLGPYAGFLTMASILLIQALFFADGGILAFGCNVFNLGFYTCFIAYPFIFKRFMRNGYTPGRIFSASMVSAILGLQMGAFSVVIETLLSGKTELPFGTFVLLMQPIHLAIGVVEGLVTAAIVTFVWKARPEIIEKAAIGEAIGSISIKKVLVGFGFVALITGGVFSWFASTHPDGLEWSMFKTAGKEELETPKGIHQTLSDIQNKIAFLPDYNFKAAEGKKEQSTGAEEAWPAVSGGTSISGLVGGAMTLVLAAVTGFLVSLFKRRNKTAGLHKIDSPGRGV</sequence>
<evidence type="ECO:0000256" key="5">
    <source>
        <dbReference type="ARBA" id="ARBA00022989"/>
    </source>
</evidence>
<dbReference type="EMBL" id="CP002736">
    <property type="protein sequence ID" value="AEF94765.1"/>
    <property type="molecule type" value="Genomic_DNA"/>
</dbReference>
<feature type="transmembrane region" description="Helical" evidence="7">
    <location>
        <begin position="7"/>
        <end position="28"/>
    </location>
</feature>
<proteinExistence type="predicted"/>
<dbReference type="Proteomes" id="UP000009226">
    <property type="component" value="Chromosome"/>
</dbReference>
<keyword evidence="3" id="KW-1003">Cell membrane</keyword>
<gene>
    <name evidence="9" type="ordered locus">Desca_1923</name>
</gene>
<comment type="subcellular location">
    <subcellularLocation>
        <location evidence="1">Cell membrane</location>
        <topology evidence="1">Multi-pass membrane protein</topology>
    </subcellularLocation>
</comment>
<evidence type="ECO:0000256" key="7">
    <source>
        <dbReference type="SAM" id="Phobius"/>
    </source>
</evidence>
<dbReference type="HOGENOM" id="CLU_052508_0_1_9"/>
<keyword evidence="4 7" id="KW-0812">Transmembrane</keyword>
<organism evidence="9 10">
    <name type="scientific">Desulfotomaculum nigrificans (strain DSM 14880 / VKM B-2319 / CO-1-SRB)</name>
    <name type="common">Desulfotomaculum carboxydivorans</name>
    <dbReference type="NCBI Taxonomy" id="868595"/>
    <lineage>
        <taxon>Bacteria</taxon>
        <taxon>Bacillati</taxon>
        <taxon>Bacillota</taxon>
        <taxon>Clostridia</taxon>
        <taxon>Eubacteriales</taxon>
        <taxon>Desulfotomaculaceae</taxon>
        <taxon>Desulfotomaculum</taxon>
    </lineage>
</organism>
<keyword evidence="2" id="KW-0813">Transport</keyword>
<feature type="transmembrane region" description="Helical" evidence="7">
    <location>
        <begin position="40"/>
        <end position="60"/>
    </location>
</feature>
<dbReference type="eggNOG" id="COG0310">
    <property type="taxonomic scope" value="Bacteria"/>
</dbReference>
<evidence type="ECO:0000256" key="6">
    <source>
        <dbReference type="ARBA" id="ARBA00023136"/>
    </source>
</evidence>
<dbReference type="InterPro" id="IPR025937">
    <property type="entry name" value="PDGLE_dom"/>
</dbReference>
<keyword evidence="10" id="KW-1185">Reference proteome</keyword>
<feature type="domain" description="PDGLE" evidence="8">
    <location>
        <begin position="225"/>
        <end position="337"/>
    </location>
</feature>
<feature type="transmembrane region" description="Helical" evidence="7">
    <location>
        <begin position="227"/>
        <end position="247"/>
    </location>
</feature>
<name>F6B8S2_DESCC</name>
<feature type="transmembrane region" description="Helical" evidence="7">
    <location>
        <begin position="139"/>
        <end position="161"/>
    </location>
</feature>
<dbReference type="PANTHER" id="PTHR34229:SF1">
    <property type="entry name" value="METAL TRANSPORT PROTEIN HI_1621-RELATED"/>
    <property type="match status" value="1"/>
</dbReference>
<evidence type="ECO:0000313" key="10">
    <source>
        <dbReference type="Proteomes" id="UP000009226"/>
    </source>
</evidence>
<dbReference type="Pfam" id="PF13190">
    <property type="entry name" value="PDGLE"/>
    <property type="match status" value="1"/>
</dbReference>
<reference evidence="9" key="1">
    <citation type="submission" date="2011-05" db="EMBL/GenBank/DDBJ databases">
        <title>Complete sequence of Desulfotomaculum carboxydivorans CO-1-SRB.</title>
        <authorList>
            <consortium name="US DOE Joint Genome Institute"/>
            <person name="Lucas S."/>
            <person name="Han J."/>
            <person name="Lapidus A."/>
            <person name="Cheng J.-F."/>
            <person name="Goodwin L."/>
            <person name="Pitluck S."/>
            <person name="Peters L."/>
            <person name="Mikhailova N."/>
            <person name="Lu M."/>
            <person name="Han C."/>
            <person name="Tapia R."/>
            <person name="Land M."/>
            <person name="Hauser L."/>
            <person name="Kyrpides N."/>
            <person name="Ivanova N."/>
            <person name="Pagani I."/>
            <person name="Stams A."/>
            <person name="Plugge C."/>
            <person name="Muyzer G."/>
            <person name="Kuever J."/>
            <person name="Parshina S."/>
            <person name="Ivanova A."/>
            <person name="Nazina T."/>
            <person name="Woyke T."/>
        </authorList>
    </citation>
    <scope>NUCLEOTIDE SEQUENCE [LARGE SCALE GENOMIC DNA]</scope>
    <source>
        <strain evidence="9">CO-1-SRB</strain>
    </source>
</reference>
<dbReference type="RefSeq" id="WP_013810448.1">
    <property type="nucleotide sequence ID" value="NC_015565.1"/>
</dbReference>
<feature type="transmembrane region" description="Helical" evidence="7">
    <location>
        <begin position="181"/>
        <end position="203"/>
    </location>
</feature>
<dbReference type="Gene3D" id="1.10.1760.20">
    <property type="match status" value="1"/>
</dbReference>
<accession>F6B8S2</accession>
<dbReference type="AlphaFoldDB" id="F6B8S2"/>
<dbReference type="Pfam" id="PF01891">
    <property type="entry name" value="CbiM"/>
    <property type="match status" value="1"/>
</dbReference>
<evidence type="ECO:0000256" key="3">
    <source>
        <dbReference type="ARBA" id="ARBA00022475"/>
    </source>
</evidence>
<dbReference type="PANTHER" id="PTHR34229">
    <property type="entry name" value="METAL TRANSPORT PROTEIN HI_1621-RELATED"/>
    <property type="match status" value="1"/>
</dbReference>
<feature type="transmembrane region" description="Helical" evidence="7">
    <location>
        <begin position="72"/>
        <end position="98"/>
    </location>
</feature>
<evidence type="ECO:0000256" key="4">
    <source>
        <dbReference type="ARBA" id="ARBA00022692"/>
    </source>
</evidence>
<evidence type="ECO:0000256" key="2">
    <source>
        <dbReference type="ARBA" id="ARBA00022448"/>
    </source>
</evidence>
<evidence type="ECO:0000313" key="9">
    <source>
        <dbReference type="EMBL" id="AEF94765.1"/>
    </source>
</evidence>
<protein>
    <submittedName>
        <fullName evidence="9">Cobalamin (Vitamin B12) biosynthesis CbiM protein</fullName>
    </submittedName>
</protein>
<dbReference type="GO" id="GO:0005886">
    <property type="term" value="C:plasma membrane"/>
    <property type="evidence" value="ECO:0007669"/>
    <property type="project" value="UniProtKB-SubCell"/>
</dbReference>
<dbReference type="STRING" id="868595.Desca_1923"/>
<dbReference type="InterPro" id="IPR002751">
    <property type="entry name" value="CbiM/NikMN"/>
</dbReference>
<feature type="transmembrane region" description="Helical" evidence="7">
    <location>
        <begin position="317"/>
        <end position="340"/>
    </location>
</feature>
<keyword evidence="6 7" id="KW-0472">Membrane</keyword>